<dbReference type="EMBL" id="NIVS01000037">
    <property type="protein sequence ID" value="OWQ52039.1"/>
    <property type="molecule type" value="Genomic_DNA"/>
</dbReference>
<accession>A0A246HKC6</accession>
<name>A0A246HKC6_STEMA</name>
<comment type="caution">
    <text evidence="2">The sequence shown here is derived from an EMBL/GenBank/DDBJ whole genome shotgun (WGS) entry which is preliminary data.</text>
</comment>
<keyword evidence="1" id="KW-0472">Membrane</keyword>
<keyword evidence="1" id="KW-1133">Transmembrane helix</keyword>
<evidence type="ECO:0000313" key="2">
    <source>
        <dbReference type="EMBL" id="OWQ52039.1"/>
    </source>
</evidence>
<sequence>MGIYSISFKKGIVAAICTLLMFSTLLHSRLDQQSQLGGRFDSTSTSLMSSLSAYYADTMNKYYQVSAGDFDYPGLFFMAPIVAITGGEAARAGEYKALLERLENSSNLVDKGLNNPGGLAQDVSDFGKIGYLVIFMKFLILSFAWRNRFRGPGLAACAPLVLITVLEYPRFNYLSLPFAAYLLFISLIIGFVVQKASRPAEH</sequence>
<protein>
    <recommendedName>
        <fullName evidence="4">Transmembrane protein</fullName>
    </recommendedName>
</protein>
<gene>
    <name evidence="2" type="ORF">CEE60_14035</name>
</gene>
<feature type="transmembrane region" description="Helical" evidence="1">
    <location>
        <begin position="174"/>
        <end position="193"/>
    </location>
</feature>
<reference evidence="2 3" key="1">
    <citation type="submission" date="2017-06" db="EMBL/GenBank/DDBJ databases">
        <authorList>
            <person name="Kim H.J."/>
            <person name="Triplett B.A."/>
        </authorList>
    </citation>
    <scope>NUCLEOTIDE SEQUENCE [LARGE SCALE GENOMIC DNA]</scope>
    <source>
        <strain evidence="2 3">13146</strain>
    </source>
</reference>
<evidence type="ECO:0008006" key="4">
    <source>
        <dbReference type="Google" id="ProtNLM"/>
    </source>
</evidence>
<proteinExistence type="predicted"/>
<evidence type="ECO:0000313" key="3">
    <source>
        <dbReference type="Proteomes" id="UP000198157"/>
    </source>
</evidence>
<organism evidence="2 3">
    <name type="scientific">Stenotrophomonas maltophilia</name>
    <name type="common">Pseudomonas maltophilia</name>
    <name type="synonym">Xanthomonas maltophilia</name>
    <dbReference type="NCBI Taxonomy" id="40324"/>
    <lineage>
        <taxon>Bacteria</taxon>
        <taxon>Pseudomonadati</taxon>
        <taxon>Pseudomonadota</taxon>
        <taxon>Gammaproteobacteria</taxon>
        <taxon>Lysobacterales</taxon>
        <taxon>Lysobacteraceae</taxon>
        <taxon>Stenotrophomonas</taxon>
        <taxon>Stenotrophomonas maltophilia group</taxon>
    </lineage>
</organism>
<keyword evidence="1" id="KW-0812">Transmembrane</keyword>
<feature type="transmembrane region" description="Helical" evidence="1">
    <location>
        <begin position="129"/>
        <end position="145"/>
    </location>
</feature>
<evidence type="ECO:0000256" key="1">
    <source>
        <dbReference type="SAM" id="Phobius"/>
    </source>
</evidence>
<dbReference type="AlphaFoldDB" id="A0A246HKC6"/>
<dbReference type="Proteomes" id="UP000198157">
    <property type="component" value="Unassembled WGS sequence"/>
</dbReference>